<protein>
    <submittedName>
        <fullName evidence="1">Uncharacterized protein</fullName>
    </submittedName>
</protein>
<dbReference type="EMBL" id="FMHW01000002">
    <property type="protein sequence ID" value="SCL18721.1"/>
    <property type="molecule type" value="Genomic_DNA"/>
</dbReference>
<dbReference type="Proteomes" id="UP000198959">
    <property type="component" value="Unassembled WGS sequence"/>
</dbReference>
<dbReference type="OrthoDB" id="3403088at2"/>
<dbReference type="STRING" id="145854.GA0074692_0460"/>
<name>A0A1C6RNF3_9ACTN</name>
<evidence type="ECO:0000313" key="2">
    <source>
        <dbReference type="Proteomes" id="UP000198959"/>
    </source>
</evidence>
<proteinExistence type="predicted"/>
<sequence length="264" mass="28812">MNQGHFSTYAHERITDARRMLTAHQTVAYTGVCRACGRPGPCDEWRAAQGRLAHYASVRLTDDLVDDLRTAWLALIAANDRAGAHLHGAGSPTRRQPWREAVAECWRALGLVYAGLAEARADPDTPAGSTSLLAGLRLARADADRAAALAARVRHRLGAAEDRLRRTGRVDGLVAARRFAAASARLDLVAARLAVGARTIDRYAARLAGVPEPAPPPRGSTCADPAEIAAGVRAAIHLVRARRRRERPGRWTRVRNEVIREWRR</sequence>
<gene>
    <name evidence="1" type="ORF">GA0074692_0460</name>
</gene>
<dbReference type="AlphaFoldDB" id="A0A1C6RNF3"/>
<keyword evidence="2" id="KW-1185">Reference proteome</keyword>
<accession>A0A1C6RNF3</accession>
<organism evidence="1 2">
    <name type="scientific">Micromonospora pallida</name>
    <dbReference type="NCBI Taxonomy" id="145854"/>
    <lineage>
        <taxon>Bacteria</taxon>
        <taxon>Bacillati</taxon>
        <taxon>Actinomycetota</taxon>
        <taxon>Actinomycetes</taxon>
        <taxon>Micromonosporales</taxon>
        <taxon>Micromonosporaceae</taxon>
        <taxon>Micromonospora</taxon>
    </lineage>
</organism>
<dbReference type="RefSeq" id="WP_091638831.1">
    <property type="nucleotide sequence ID" value="NZ_FMHW01000002.1"/>
</dbReference>
<reference evidence="2" key="1">
    <citation type="submission" date="2016-06" db="EMBL/GenBank/DDBJ databases">
        <authorList>
            <person name="Varghese N."/>
            <person name="Submissions Spin"/>
        </authorList>
    </citation>
    <scope>NUCLEOTIDE SEQUENCE [LARGE SCALE GENOMIC DNA]</scope>
    <source>
        <strain evidence="2">DSM 43817</strain>
    </source>
</reference>
<evidence type="ECO:0000313" key="1">
    <source>
        <dbReference type="EMBL" id="SCL18721.1"/>
    </source>
</evidence>